<gene>
    <name evidence="1" type="ordered locus">Mbur_0868</name>
</gene>
<keyword evidence="2" id="KW-1185">Reference proteome</keyword>
<accession>Q12XK7</accession>
<dbReference type="EMBL" id="CP000300">
    <property type="protein sequence ID" value="ABE51819.1"/>
    <property type="molecule type" value="Genomic_DNA"/>
</dbReference>
<dbReference type="AlphaFoldDB" id="Q12XK7"/>
<dbReference type="KEGG" id="mbu:Mbur_0868"/>
<sequence>MLIVEGNTMQCNVCGVETNKTYCTDCEEVMEQIIRQVGEKRWAAIDDCSHIYPMVKRAVKGELNINDIVNALEVED</sequence>
<dbReference type="Proteomes" id="UP000001979">
    <property type="component" value="Chromosome"/>
</dbReference>
<name>Q12XK7_METBU</name>
<protein>
    <submittedName>
        <fullName evidence="1">Uncharacterized protein</fullName>
    </submittedName>
</protein>
<dbReference type="HOGENOM" id="CLU_204303_0_0_2"/>
<reference evidence="2" key="1">
    <citation type="journal article" date="2009" name="ISME J.">
        <title>The genome sequence of the psychrophilic archaeon, Methanococcoides burtonii: the role of genome evolution in cold adaptation.</title>
        <authorList>
            <person name="Allen M.A."/>
            <person name="Lauro F.M."/>
            <person name="Williams T.J."/>
            <person name="Burg D."/>
            <person name="Siddiqui K.S."/>
            <person name="De Francisci D."/>
            <person name="Chong K.W."/>
            <person name="Pilak O."/>
            <person name="Chew H.H."/>
            <person name="De Maere M.Z."/>
            <person name="Ting L."/>
            <person name="Katrib M."/>
            <person name="Ng C."/>
            <person name="Sowers K.R."/>
            <person name="Galperin M.Y."/>
            <person name="Anderson I.J."/>
            <person name="Ivanova N."/>
            <person name="Dalin E."/>
            <person name="Martinez M."/>
            <person name="Lapidus A."/>
            <person name="Hauser L."/>
            <person name="Land M."/>
            <person name="Thomas T."/>
            <person name="Cavicchioli R."/>
        </authorList>
    </citation>
    <scope>NUCLEOTIDE SEQUENCE [LARGE SCALE GENOMIC DNA]</scope>
    <source>
        <strain evidence="2">DSM 6242 / NBRC 107633 / OCM 468 / ACE-M</strain>
    </source>
</reference>
<organism evidence="1 2">
    <name type="scientific">Methanococcoides burtonii (strain DSM 6242 / NBRC 107633 / OCM 468 / ACE-M)</name>
    <dbReference type="NCBI Taxonomy" id="259564"/>
    <lineage>
        <taxon>Archaea</taxon>
        <taxon>Methanobacteriati</taxon>
        <taxon>Methanobacteriota</taxon>
        <taxon>Stenosarchaea group</taxon>
        <taxon>Methanomicrobia</taxon>
        <taxon>Methanosarcinales</taxon>
        <taxon>Methanosarcinaceae</taxon>
        <taxon>Methanococcoides</taxon>
    </lineage>
</organism>
<evidence type="ECO:0000313" key="1">
    <source>
        <dbReference type="EMBL" id="ABE51819.1"/>
    </source>
</evidence>
<evidence type="ECO:0000313" key="2">
    <source>
        <dbReference type="Proteomes" id="UP000001979"/>
    </source>
</evidence>
<proteinExistence type="predicted"/>